<feature type="compositionally biased region" description="Basic and acidic residues" evidence="1">
    <location>
        <begin position="211"/>
        <end position="242"/>
    </location>
</feature>
<evidence type="ECO:0008006" key="4">
    <source>
        <dbReference type="Google" id="ProtNLM"/>
    </source>
</evidence>
<sequence>MAEQESRDDRTGRESRPRSDHDPRPPRGSGAGKKPHQKHDGERKSYPPRDGERKSYPPRDGERKSYPPRDGNRKPYAASGGSKPYPPRDGERKSYPPRDGERKSYPPRDGERKSYPPRDGNRKPYAASGGSKPYPPRDGERKSYPPRDGERKSYPPRDGERKSYPPRDGNRKPYAASGGSKPSAKYDGERKSYPPRDGERKSYPPRGGAQRTDRPARGGVDRPDHGQRPDENRPVRPRHDDPFIPDDITAADLNAGARNELKTLSKENAEWVARHLAMASKLIDVDPELAHQHALSASRRAGRIAIVRETLAITAYATGDFALALRELRTYRRISGRDDQIALMVDSERGVGRPDRALEVGRAVDQKTLPTGARVELAIAMSGARLDLDQPDRALLELDIPELDPDRAFEWSPALFAARAIVLEELGRDSEAEEWHRRAEVAADALDAASGLGDLETVIVEEVEEQFIDDSPEEQGEQQDVVVETSDRSTSDEPLTEAAPSDIPLPQDD</sequence>
<accession>A0ABN2QAK8</accession>
<evidence type="ECO:0000313" key="2">
    <source>
        <dbReference type="EMBL" id="GAA1948285.1"/>
    </source>
</evidence>
<feature type="region of interest" description="Disordered" evidence="1">
    <location>
        <begin position="466"/>
        <end position="509"/>
    </location>
</feature>
<feature type="compositionally biased region" description="Acidic residues" evidence="1">
    <location>
        <begin position="466"/>
        <end position="477"/>
    </location>
</feature>
<organism evidence="2 3">
    <name type="scientific">Microbacterium deminutum</name>
    <dbReference type="NCBI Taxonomy" id="344164"/>
    <lineage>
        <taxon>Bacteria</taxon>
        <taxon>Bacillati</taxon>
        <taxon>Actinomycetota</taxon>
        <taxon>Actinomycetes</taxon>
        <taxon>Micrococcales</taxon>
        <taxon>Microbacteriaceae</taxon>
        <taxon>Microbacterium</taxon>
    </lineage>
</organism>
<feature type="compositionally biased region" description="Basic and acidic residues" evidence="1">
    <location>
        <begin position="86"/>
        <end position="122"/>
    </location>
</feature>
<comment type="caution">
    <text evidence="2">The sequence shown here is derived from an EMBL/GenBank/DDBJ whole genome shotgun (WGS) entry which is preliminary data.</text>
</comment>
<evidence type="ECO:0000256" key="1">
    <source>
        <dbReference type="SAM" id="MobiDB-lite"/>
    </source>
</evidence>
<gene>
    <name evidence="2" type="ORF">GCM10009776_07870</name>
</gene>
<dbReference type="EMBL" id="BAAAOG010000001">
    <property type="protein sequence ID" value="GAA1948285.1"/>
    <property type="molecule type" value="Genomic_DNA"/>
</dbReference>
<feature type="compositionally biased region" description="Basic and acidic residues" evidence="1">
    <location>
        <begin position="38"/>
        <end position="73"/>
    </location>
</feature>
<feature type="compositionally biased region" description="Basic and acidic residues" evidence="1">
    <location>
        <begin position="1"/>
        <end position="25"/>
    </location>
</feature>
<feature type="compositionally biased region" description="Basic and acidic residues" evidence="1">
    <location>
        <begin position="184"/>
        <end position="202"/>
    </location>
</feature>
<keyword evidence="3" id="KW-1185">Reference proteome</keyword>
<protein>
    <recommendedName>
        <fullName evidence="4">Primosomal protein</fullName>
    </recommendedName>
</protein>
<name>A0ABN2QAK8_9MICO</name>
<evidence type="ECO:0000313" key="3">
    <source>
        <dbReference type="Proteomes" id="UP001499933"/>
    </source>
</evidence>
<proteinExistence type="predicted"/>
<reference evidence="2 3" key="1">
    <citation type="journal article" date="2019" name="Int. J. Syst. Evol. Microbiol.">
        <title>The Global Catalogue of Microorganisms (GCM) 10K type strain sequencing project: providing services to taxonomists for standard genome sequencing and annotation.</title>
        <authorList>
            <consortium name="The Broad Institute Genomics Platform"/>
            <consortium name="The Broad Institute Genome Sequencing Center for Infectious Disease"/>
            <person name="Wu L."/>
            <person name="Ma J."/>
        </authorList>
    </citation>
    <scope>NUCLEOTIDE SEQUENCE [LARGE SCALE GENOMIC DNA]</scope>
    <source>
        <strain evidence="2 3">JCM 14901</strain>
    </source>
</reference>
<feature type="compositionally biased region" description="Basic and acidic residues" evidence="1">
    <location>
        <begin position="135"/>
        <end position="171"/>
    </location>
</feature>
<feature type="region of interest" description="Disordered" evidence="1">
    <location>
        <begin position="1"/>
        <end position="248"/>
    </location>
</feature>
<dbReference type="Proteomes" id="UP001499933">
    <property type="component" value="Unassembled WGS sequence"/>
</dbReference>
<dbReference type="RefSeq" id="WP_344091384.1">
    <property type="nucleotide sequence ID" value="NZ_BAAAOG010000001.1"/>
</dbReference>